<evidence type="ECO:0000256" key="1">
    <source>
        <dbReference type="ARBA" id="ARBA00001966"/>
    </source>
</evidence>
<dbReference type="CDD" id="cd01335">
    <property type="entry name" value="Radical_SAM"/>
    <property type="match status" value="1"/>
</dbReference>
<dbReference type="InterPro" id="IPR007197">
    <property type="entry name" value="rSAM"/>
</dbReference>
<dbReference type="PROSITE" id="PS51257">
    <property type="entry name" value="PROKAR_LIPOPROTEIN"/>
    <property type="match status" value="1"/>
</dbReference>
<keyword evidence="4" id="KW-0479">Metal-binding</keyword>
<evidence type="ECO:0000256" key="4">
    <source>
        <dbReference type="ARBA" id="ARBA00022723"/>
    </source>
</evidence>
<dbReference type="RefSeq" id="WP_069655658.1">
    <property type="nucleotide sequence ID" value="NZ_MIJF01000001.1"/>
</dbReference>
<sequence length="220" mass="25659">MKFYKNLIRTFNDLPEYTSVLIHSLVGCNFYCYGCHNYGEIVAKKHSEFFTSEDIIEQIKLNGFLFNAIIFSGGEFLIEDFNSITKLLKELRVIFDGKIIINTNGSFPDKIKYLLEFQLVDGFHIDMKLPYHALDINKDQEIYKSIIGFKPSQRLINNMLSSIELIIENNSPISQVRTVKYPILDQDFFSEIESYIVQLNKKFNSNVTYKLNEFLIKTNT</sequence>
<evidence type="ECO:0000256" key="2">
    <source>
        <dbReference type="ARBA" id="ARBA00022485"/>
    </source>
</evidence>
<name>A0A1D2YX55_9BACI</name>
<dbReference type="STRING" id="337097.BHF71_00090"/>
<dbReference type="InterPro" id="IPR058240">
    <property type="entry name" value="rSAM_sf"/>
</dbReference>
<evidence type="ECO:0000256" key="5">
    <source>
        <dbReference type="ARBA" id="ARBA00023004"/>
    </source>
</evidence>
<evidence type="ECO:0000256" key="3">
    <source>
        <dbReference type="ARBA" id="ARBA00022691"/>
    </source>
</evidence>
<dbReference type="Proteomes" id="UP000243739">
    <property type="component" value="Unassembled WGS sequence"/>
</dbReference>
<keyword evidence="6" id="KW-0411">Iron-sulfur</keyword>
<feature type="domain" description="Radical SAM core" evidence="7">
    <location>
        <begin position="12"/>
        <end position="220"/>
    </location>
</feature>
<proteinExistence type="predicted"/>
<dbReference type="PANTHER" id="PTHR30352:SF5">
    <property type="entry name" value="PYRUVATE FORMATE-LYASE 1-ACTIVATING ENZYME"/>
    <property type="match status" value="1"/>
</dbReference>
<keyword evidence="2" id="KW-0004">4Fe-4S</keyword>
<dbReference type="Pfam" id="PF04055">
    <property type="entry name" value="Radical_SAM"/>
    <property type="match status" value="1"/>
</dbReference>
<dbReference type="InterPro" id="IPR013785">
    <property type="entry name" value="Aldolase_TIM"/>
</dbReference>
<dbReference type="AlphaFoldDB" id="A0A1D2YX55"/>
<evidence type="ECO:0000259" key="7">
    <source>
        <dbReference type="PROSITE" id="PS51918"/>
    </source>
</evidence>
<dbReference type="Gene3D" id="3.20.20.70">
    <property type="entry name" value="Aldolase class I"/>
    <property type="match status" value="1"/>
</dbReference>
<comment type="caution">
    <text evidence="8">The sequence shown here is derived from an EMBL/GenBank/DDBJ whole genome shotgun (WGS) entry which is preliminary data.</text>
</comment>
<dbReference type="InterPro" id="IPR034457">
    <property type="entry name" value="Organic_radical-activating"/>
</dbReference>
<keyword evidence="3" id="KW-0949">S-adenosyl-L-methionine</keyword>
<keyword evidence="5" id="KW-0408">Iron</keyword>
<dbReference type="PANTHER" id="PTHR30352">
    <property type="entry name" value="PYRUVATE FORMATE-LYASE-ACTIVATING ENZYME"/>
    <property type="match status" value="1"/>
</dbReference>
<keyword evidence="9" id="KW-1185">Reference proteome</keyword>
<organism evidence="8 9">
    <name type="scientific">Vulcanibacillus modesticaldus</name>
    <dbReference type="NCBI Taxonomy" id="337097"/>
    <lineage>
        <taxon>Bacteria</taxon>
        <taxon>Bacillati</taxon>
        <taxon>Bacillota</taxon>
        <taxon>Bacilli</taxon>
        <taxon>Bacillales</taxon>
        <taxon>Bacillaceae</taxon>
        <taxon>Vulcanibacillus</taxon>
    </lineage>
</organism>
<evidence type="ECO:0000256" key="6">
    <source>
        <dbReference type="ARBA" id="ARBA00023014"/>
    </source>
</evidence>
<dbReference type="EMBL" id="MIJF01000001">
    <property type="protein sequence ID" value="OEG00345.1"/>
    <property type="molecule type" value="Genomic_DNA"/>
</dbReference>
<protein>
    <submittedName>
        <fullName evidence="8">Radical SAM protein</fullName>
    </submittedName>
</protein>
<dbReference type="GO" id="GO:0051539">
    <property type="term" value="F:4 iron, 4 sulfur cluster binding"/>
    <property type="evidence" value="ECO:0007669"/>
    <property type="project" value="UniProtKB-KW"/>
</dbReference>
<dbReference type="PROSITE" id="PS51918">
    <property type="entry name" value="RADICAL_SAM"/>
    <property type="match status" value="1"/>
</dbReference>
<dbReference type="SFLD" id="SFLDS00029">
    <property type="entry name" value="Radical_SAM"/>
    <property type="match status" value="1"/>
</dbReference>
<dbReference type="GO" id="GO:0046872">
    <property type="term" value="F:metal ion binding"/>
    <property type="evidence" value="ECO:0007669"/>
    <property type="project" value="UniProtKB-KW"/>
</dbReference>
<reference evidence="8 9" key="1">
    <citation type="submission" date="2016-09" db="EMBL/GenBank/DDBJ databases">
        <title>Draft genome sequence for the type strain of Vulcanibacillus modesticaldus BR, a strictly anaerobic, moderately thermophilic, and nitrate-reducing bacterium from deep sea-hydrothermal vents of the Mid-Atlantic Ridge.</title>
        <authorList>
            <person name="Abin C.A."/>
            <person name="Hollibaugh J.T."/>
        </authorList>
    </citation>
    <scope>NUCLEOTIDE SEQUENCE [LARGE SCALE GENOMIC DNA]</scope>
    <source>
        <strain evidence="8 9">BR</strain>
    </source>
</reference>
<accession>A0A1D2YX55</accession>
<dbReference type="OrthoDB" id="3036033at2"/>
<comment type="cofactor">
    <cofactor evidence="1">
        <name>[4Fe-4S] cluster</name>
        <dbReference type="ChEBI" id="CHEBI:49883"/>
    </cofactor>
</comment>
<evidence type="ECO:0000313" key="8">
    <source>
        <dbReference type="EMBL" id="OEG00345.1"/>
    </source>
</evidence>
<dbReference type="GO" id="GO:0003824">
    <property type="term" value="F:catalytic activity"/>
    <property type="evidence" value="ECO:0007669"/>
    <property type="project" value="InterPro"/>
</dbReference>
<gene>
    <name evidence="8" type="ORF">BHF71_00090</name>
</gene>
<evidence type="ECO:0000313" key="9">
    <source>
        <dbReference type="Proteomes" id="UP000243739"/>
    </source>
</evidence>
<dbReference type="SUPFAM" id="SSF102114">
    <property type="entry name" value="Radical SAM enzymes"/>
    <property type="match status" value="1"/>
</dbReference>